<comment type="caution">
    <text evidence="2">The sequence shown here is derived from an EMBL/GenBank/DDBJ whole genome shotgun (WGS) entry which is preliminary data.</text>
</comment>
<dbReference type="RefSeq" id="WP_132211131.1">
    <property type="nucleotide sequence ID" value="NZ_SLWN01000007.1"/>
</dbReference>
<evidence type="ECO:0000313" key="2">
    <source>
        <dbReference type="EMBL" id="TCO26503.1"/>
    </source>
</evidence>
<feature type="chain" id="PRO_5020728064" evidence="1">
    <location>
        <begin position="29"/>
        <end position="321"/>
    </location>
</feature>
<gene>
    <name evidence="2" type="ORF">EV652_107395</name>
</gene>
<proteinExistence type="predicted"/>
<evidence type="ECO:0000313" key="3">
    <source>
        <dbReference type="Proteomes" id="UP000294508"/>
    </source>
</evidence>
<reference evidence="2 3" key="1">
    <citation type="journal article" date="2015" name="Stand. Genomic Sci.">
        <title>Genomic Encyclopedia of Bacterial and Archaeal Type Strains, Phase III: the genomes of soil and plant-associated and newly described type strains.</title>
        <authorList>
            <person name="Whitman W.B."/>
            <person name="Woyke T."/>
            <person name="Klenk H.P."/>
            <person name="Zhou Y."/>
            <person name="Lilburn T.G."/>
            <person name="Beck B.J."/>
            <person name="De Vos P."/>
            <person name="Vandamme P."/>
            <person name="Eisen J.A."/>
            <person name="Garrity G."/>
            <person name="Hugenholtz P."/>
            <person name="Kyrpides N.C."/>
        </authorList>
    </citation>
    <scope>NUCLEOTIDE SEQUENCE [LARGE SCALE GENOMIC DNA]</scope>
    <source>
        <strain evidence="2 3">VKM Ac-2572</strain>
    </source>
</reference>
<dbReference type="Gene3D" id="2.115.10.10">
    <property type="entry name" value="Tachylectin 2"/>
    <property type="match status" value="1"/>
</dbReference>
<keyword evidence="3" id="KW-1185">Reference proteome</keyword>
<protein>
    <submittedName>
        <fullName evidence="2">Uncharacterized protein</fullName>
    </submittedName>
</protein>
<feature type="signal peptide" evidence="1">
    <location>
        <begin position="1"/>
        <end position="28"/>
    </location>
</feature>
<evidence type="ECO:0000256" key="1">
    <source>
        <dbReference type="SAM" id="SignalP"/>
    </source>
</evidence>
<dbReference type="EMBL" id="SLWN01000007">
    <property type="protein sequence ID" value="TCO26503.1"/>
    <property type="molecule type" value="Genomic_DNA"/>
</dbReference>
<dbReference type="AlphaFoldDB" id="A0A4R2HHS7"/>
<organism evidence="2 3">
    <name type="scientific">Kribbella steppae</name>
    <dbReference type="NCBI Taxonomy" id="2512223"/>
    <lineage>
        <taxon>Bacteria</taxon>
        <taxon>Bacillati</taxon>
        <taxon>Actinomycetota</taxon>
        <taxon>Actinomycetes</taxon>
        <taxon>Propionibacteriales</taxon>
        <taxon>Kribbellaceae</taxon>
        <taxon>Kribbella</taxon>
    </lineage>
</organism>
<keyword evidence="1" id="KW-0732">Signal</keyword>
<name>A0A4R2HHS7_9ACTN</name>
<dbReference type="OrthoDB" id="5178952at2"/>
<sequence length="321" mass="33972">MKLQRLALAMAGVGMLAATVAASGPAVAAGQADPKPSWSAKAANLKQQAGVKATSTAAACINWVGWPTATNTVEAVDVTAGRPPQAAAYEPFNFVSTRYSATWYAAQNASATQFYFYGLFLQSGNLYRHTTYLSDTAAPRPTFTRIGSGWTNFKSIATSNYSVALPRHAYLYGLNTNGSLYRYAQVSGGFRSLGSFAGFRGFKAMTVISETATYDTLLMTTNAGALYTIRIPVTATAKPVVKLIRSSGWSAFESLVVQGCGTRGGSLVVGVDHETDSGYLYAMSKANGTATAITSYGKIPAVFNGINHVSFTSHYDQLVGE</sequence>
<dbReference type="Proteomes" id="UP000294508">
    <property type="component" value="Unassembled WGS sequence"/>
</dbReference>
<accession>A0A4R2HHS7</accession>